<organism evidence="1 2">
    <name type="scientific">Melastoma candidum</name>
    <dbReference type="NCBI Taxonomy" id="119954"/>
    <lineage>
        <taxon>Eukaryota</taxon>
        <taxon>Viridiplantae</taxon>
        <taxon>Streptophyta</taxon>
        <taxon>Embryophyta</taxon>
        <taxon>Tracheophyta</taxon>
        <taxon>Spermatophyta</taxon>
        <taxon>Magnoliopsida</taxon>
        <taxon>eudicotyledons</taxon>
        <taxon>Gunneridae</taxon>
        <taxon>Pentapetalae</taxon>
        <taxon>rosids</taxon>
        <taxon>malvids</taxon>
        <taxon>Myrtales</taxon>
        <taxon>Melastomataceae</taxon>
        <taxon>Melastomatoideae</taxon>
        <taxon>Melastomateae</taxon>
        <taxon>Melastoma</taxon>
    </lineage>
</organism>
<evidence type="ECO:0000313" key="2">
    <source>
        <dbReference type="Proteomes" id="UP001057402"/>
    </source>
</evidence>
<reference evidence="2" key="1">
    <citation type="journal article" date="2023" name="Front. Plant Sci.">
        <title>Chromosomal-level genome assembly of Melastoma candidum provides insights into trichome evolution.</title>
        <authorList>
            <person name="Zhong Y."/>
            <person name="Wu W."/>
            <person name="Sun C."/>
            <person name="Zou P."/>
            <person name="Liu Y."/>
            <person name="Dai S."/>
            <person name="Zhou R."/>
        </authorList>
    </citation>
    <scope>NUCLEOTIDE SEQUENCE [LARGE SCALE GENOMIC DNA]</scope>
</reference>
<sequence>MVGEEAAGLVARYPDKVFSRVKDLIGKPFGYAKRMLDASYLPFDAIENPRGGVGFRVDDSGTVYSVVELMAMILGYAMKLAEFHSKLSITDAVITVPPCGRDSYLDDHSLK</sequence>
<comment type="caution">
    <text evidence="1">The sequence shown here is derived from an EMBL/GenBank/DDBJ whole genome shotgun (WGS) entry which is preliminary data.</text>
</comment>
<evidence type="ECO:0000313" key="1">
    <source>
        <dbReference type="EMBL" id="KAI4318926.1"/>
    </source>
</evidence>
<gene>
    <name evidence="1" type="ORF">MLD38_032579</name>
</gene>
<keyword evidence="2" id="KW-1185">Reference proteome</keyword>
<accession>A0ACB9M5V6</accession>
<protein>
    <submittedName>
        <fullName evidence="1">Uncharacterized protein</fullName>
    </submittedName>
</protein>
<dbReference type="EMBL" id="CM042889">
    <property type="protein sequence ID" value="KAI4318926.1"/>
    <property type="molecule type" value="Genomic_DNA"/>
</dbReference>
<name>A0ACB9M5V6_9MYRT</name>
<proteinExistence type="predicted"/>
<dbReference type="Proteomes" id="UP001057402">
    <property type="component" value="Chromosome 10"/>
</dbReference>